<accession>A0A4R9LX82</accession>
<reference evidence="2" key="1">
    <citation type="journal article" date="2019" name="PLoS Negl. Trop. Dis.">
        <title>Revisiting the worldwide diversity of Leptospira species in the environment.</title>
        <authorList>
            <person name="Vincent A.T."/>
            <person name="Schiettekatte O."/>
            <person name="Bourhy P."/>
            <person name="Veyrier F.J."/>
            <person name="Picardeau M."/>
        </authorList>
    </citation>
    <scope>NUCLEOTIDE SEQUENCE [LARGE SCALE GENOMIC DNA]</scope>
    <source>
        <strain evidence="2">201300427</strain>
    </source>
</reference>
<organism evidence="2 3">
    <name type="scientific">Leptospira idonii</name>
    <dbReference type="NCBI Taxonomy" id="1193500"/>
    <lineage>
        <taxon>Bacteria</taxon>
        <taxon>Pseudomonadati</taxon>
        <taxon>Spirochaetota</taxon>
        <taxon>Spirochaetia</taxon>
        <taxon>Leptospirales</taxon>
        <taxon>Leptospiraceae</taxon>
        <taxon>Leptospira</taxon>
    </lineage>
</organism>
<dbReference type="PANTHER" id="PTHR38731:SF1">
    <property type="entry name" value="FECR PROTEIN DOMAIN-CONTAINING PROTEIN"/>
    <property type="match status" value="1"/>
</dbReference>
<evidence type="ECO:0000313" key="3">
    <source>
        <dbReference type="Proteomes" id="UP000298058"/>
    </source>
</evidence>
<dbReference type="AlphaFoldDB" id="A0A4R9LX82"/>
<dbReference type="Proteomes" id="UP000298058">
    <property type="component" value="Unassembled WGS sequence"/>
</dbReference>
<sequence>MKTVRTFRIQPILIVAVFAIFSFYCQKDSKDVSVNPQESTNSVSERSAVLAFIKGDVVVLREGNQLKPVLGDALQGTDTVVTGANGSVEILLGEDGILKLAKNTSLSISNAFSSHDEGRNTEVNLQYGKLVTVLRKERKSENFRVVTPTSIAGVRGTSFLTSVEDPGSKSGTVACASNNCVVKYVVLDGTIAISKPNSEKELVLDKKKEATVGNESSLSEKMVKPLDSQSLSDLKEMLVFENTKMLGFESLTNELRSNSEELKQMDVGSSLNEVETAIKKKDTIKNKSDEVITTAKSIEESKYIKKDVQKESLKLPAKESFDKNK</sequence>
<dbReference type="Gene3D" id="2.60.120.1440">
    <property type="match status" value="1"/>
</dbReference>
<dbReference type="PANTHER" id="PTHR38731">
    <property type="entry name" value="LIPL45-RELATED LIPOPROTEIN-RELATED"/>
    <property type="match status" value="1"/>
</dbReference>
<dbReference type="Pfam" id="PF04773">
    <property type="entry name" value="FecR"/>
    <property type="match status" value="1"/>
</dbReference>
<protein>
    <submittedName>
        <fullName evidence="2">Iron dicitrate transport regulator FecR</fullName>
    </submittedName>
</protein>
<dbReference type="EMBL" id="RQHW01000042">
    <property type="protein sequence ID" value="TGN18923.1"/>
    <property type="molecule type" value="Genomic_DNA"/>
</dbReference>
<keyword evidence="3" id="KW-1185">Reference proteome</keyword>
<feature type="domain" description="FecR protein" evidence="1">
    <location>
        <begin position="78"/>
        <end position="169"/>
    </location>
</feature>
<proteinExistence type="predicted"/>
<dbReference type="OrthoDB" id="342847at2"/>
<dbReference type="RefSeq" id="WP_135760607.1">
    <property type="nucleotide sequence ID" value="NZ_RQHW01000042.1"/>
</dbReference>
<evidence type="ECO:0000259" key="1">
    <source>
        <dbReference type="Pfam" id="PF04773"/>
    </source>
</evidence>
<dbReference type="InterPro" id="IPR006860">
    <property type="entry name" value="FecR"/>
</dbReference>
<gene>
    <name evidence="2" type="ORF">EHS15_10920</name>
</gene>
<evidence type="ECO:0000313" key="2">
    <source>
        <dbReference type="EMBL" id="TGN18923.1"/>
    </source>
</evidence>
<comment type="caution">
    <text evidence="2">The sequence shown here is derived from an EMBL/GenBank/DDBJ whole genome shotgun (WGS) entry which is preliminary data.</text>
</comment>
<name>A0A4R9LX82_9LEPT</name>